<dbReference type="SUPFAM" id="SSF103473">
    <property type="entry name" value="MFS general substrate transporter"/>
    <property type="match status" value="1"/>
</dbReference>
<evidence type="ECO:0000256" key="6">
    <source>
        <dbReference type="ARBA" id="ARBA00023136"/>
    </source>
</evidence>
<dbReference type="OrthoDB" id="2544694at2759"/>
<dbReference type="GO" id="GO:0016020">
    <property type="term" value="C:membrane"/>
    <property type="evidence" value="ECO:0007669"/>
    <property type="project" value="UniProtKB-SubCell"/>
</dbReference>
<keyword evidence="4 8" id="KW-0812">Transmembrane</keyword>
<dbReference type="Proteomes" id="UP000799750">
    <property type="component" value="Unassembled WGS sequence"/>
</dbReference>
<sequence>MSFISTRFKSFYNDKTQQVVLFSSTAIALYGYDQGMMSLINTNYNYLHTMGIAAESPIVGIIVSVYYLGCAVGAVFFSWWADKFGRKKAIFFCLATASLGNLIMFIAGLGYSPGARSVMLLGRVVMGLGVGGVDSVIPIYSSELTETEARGKALAQEFQSNIFGLLMAFGINIGVTRGLGKGNQWAWRLPIIIMQVYPILLLSFVNRLPESARWFVRKDRKEDAKKALQDVFGEEGQNKYDELIGINEDEDGQHVTYLEMMTPGHPQFHPTMVTIMGQINQALTGYGAVSVYGPQIFELLSFSPILAEYLTLGNYTSYFVLMSFAWLLIDALGRRKLLVESSGILTACFLLLTLFAGLTSHSDQLHIPALGPAIAGTVSLFVATGAFGIGWLTTVWLIPTEVYPTYARARGTAISVIVWGIANFGITLLTPIMFNNLKYYIFLVFAATNAIAGTWTYFYLPETGGRTFEENQEFFEVAKEAGSWQVRKVKGGAYKKMPYKGEADAERVPLLSRIEDQLP</sequence>
<evidence type="ECO:0000256" key="5">
    <source>
        <dbReference type="ARBA" id="ARBA00022989"/>
    </source>
</evidence>
<proteinExistence type="inferred from homology"/>
<feature type="transmembrane region" description="Helical" evidence="8">
    <location>
        <begin position="89"/>
        <end position="111"/>
    </location>
</feature>
<dbReference type="InterPro" id="IPR005828">
    <property type="entry name" value="MFS_sugar_transport-like"/>
</dbReference>
<evidence type="ECO:0000256" key="2">
    <source>
        <dbReference type="ARBA" id="ARBA00010992"/>
    </source>
</evidence>
<dbReference type="EMBL" id="MU004184">
    <property type="protein sequence ID" value="KAF2499694.1"/>
    <property type="molecule type" value="Genomic_DNA"/>
</dbReference>
<dbReference type="InterPro" id="IPR020846">
    <property type="entry name" value="MFS_dom"/>
</dbReference>
<feature type="transmembrane region" description="Helical" evidence="8">
    <location>
        <begin position="344"/>
        <end position="361"/>
    </location>
</feature>
<feature type="domain" description="Major facilitator superfamily (MFS) profile" evidence="9">
    <location>
        <begin position="19"/>
        <end position="464"/>
    </location>
</feature>
<dbReference type="PROSITE" id="PS00217">
    <property type="entry name" value="SUGAR_TRANSPORT_2"/>
    <property type="match status" value="1"/>
</dbReference>
<keyword evidence="11" id="KW-1185">Reference proteome</keyword>
<comment type="similarity">
    <text evidence="2 7">Belongs to the major facilitator superfamily. Sugar transporter (TC 2.A.1.1) family.</text>
</comment>
<dbReference type="NCBIfam" id="TIGR00879">
    <property type="entry name" value="SP"/>
    <property type="match status" value="1"/>
</dbReference>
<gene>
    <name evidence="10" type="ORF">BU16DRAFT_524149</name>
</gene>
<evidence type="ECO:0000259" key="9">
    <source>
        <dbReference type="PROSITE" id="PS50850"/>
    </source>
</evidence>
<evidence type="ECO:0000256" key="8">
    <source>
        <dbReference type="SAM" id="Phobius"/>
    </source>
</evidence>
<dbReference type="PROSITE" id="PS50850">
    <property type="entry name" value="MFS"/>
    <property type="match status" value="1"/>
</dbReference>
<dbReference type="AlphaFoldDB" id="A0A6A6R5S0"/>
<feature type="transmembrane region" description="Helical" evidence="8">
    <location>
        <begin position="440"/>
        <end position="460"/>
    </location>
</feature>
<feature type="transmembrane region" description="Helical" evidence="8">
    <location>
        <begin position="315"/>
        <end position="332"/>
    </location>
</feature>
<protein>
    <submittedName>
        <fullName evidence="10">General substrate transporter</fullName>
    </submittedName>
</protein>
<feature type="transmembrane region" description="Helical" evidence="8">
    <location>
        <begin position="57"/>
        <end position="77"/>
    </location>
</feature>
<comment type="subcellular location">
    <subcellularLocation>
        <location evidence="1">Membrane</location>
        <topology evidence="1">Multi-pass membrane protein</topology>
    </subcellularLocation>
</comment>
<dbReference type="PANTHER" id="PTHR48022">
    <property type="entry name" value="PLASTIDIC GLUCOSE TRANSPORTER 4"/>
    <property type="match status" value="1"/>
</dbReference>
<dbReference type="Gene3D" id="1.20.1250.20">
    <property type="entry name" value="MFS general substrate transporter like domains"/>
    <property type="match status" value="1"/>
</dbReference>
<reference evidence="10" key="1">
    <citation type="journal article" date="2020" name="Stud. Mycol.">
        <title>101 Dothideomycetes genomes: a test case for predicting lifestyles and emergence of pathogens.</title>
        <authorList>
            <person name="Haridas S."/>
            <person name="Albert R."/>
            <person name="Binder M."/>
            <person name="Bloem J."/>
            <person name="Labutti K."/>
            <person name="Salamov A."/>
            <person name="Andreopoulos B."/>
            <person name="Baker S."/>
            <person name="Barry K."/>
            <person name="Bills G."/>
            <person name="Bluhm B."/>
            <person name="Cannon C."/>
            <person name="Castanera R."/>
            <person name="Culley D."/>
            <person name="Daum C."/>
            <person name="Ezra D."/>
            <person name="Gonzalez J."/>
            <person name="Henrissat B."/>
            <person name="Kuo A."/>
            <person name="Liang C."/>
            <person name="Lipzen A."/>
            <person name="Lutzoni F."/>
            <person name="Magnuson J."/>
            <person name="Mondo S."/>
            <person name="Nolan M."/>
            <person name="Ohm R."/>
            <person name="Pangilinan J."/>
            <person name="Park H.-J."/>
            <person name="Ramirez L."/>
            <person name="Alfaro M."/>
            <person name="Sun H."/>
            <person name="Tritt A."/>
            <person name="Yoshinaga Y."/>
            <person name="Zwiers L.-H."/>
            <person name="Turgeon B."/>
            <person name="Goodwin S."/>
            <person name="Spatafora J."/>
            <person name="Crous P."/>
            <person name="Grigoriev I."/>
        </authorList>
    </citation>
    <scope>NUCLEOTIDE SEQUENCE</scope>
    <source>
        <strain evidence="10">CBS 269.34</strain>
    </source>
</reference>
<dbReference type="PRINTS" id="PR00171">
    <property type="entry name" value="SUGRTRNSPORT"/>
</dbReference>
<keyword evidence="6 8" id="KW-0472">Membrane</keyword>
<feature type="transmembrane region" description="Helical" evidence="8">
    <location>
        <begin position="20"/>
        <end position="37"/>
    </location>
</feature>
<dbReference type="InterPro" id="IPR036259">
    <property type="entry name" value="MFS_trans_sf"/>
</dbReference>
<dbReference type="InterPro" id="IPR005829">
    <property type="entry name" value="Sugar_transporter_CS"/>
</dbReference>
<dbReference type="GO" id="GO:0005351">
    <property type="term" value="F:carbohydrate:proton symporter activity"/>
    <property type="evidence" value="ECO:0007669"/>
    <property type="project" value="TreeGrafter"/>
</dbReference>
<evidence type="ECO:0000256" key="4">
    <source>
        <dbReference type="ARBA" id="ARBA00022692"/>
    </source>
</evidence>
<organism evidence="10 11">
    <name type="scientific">Lophium mytilinum</name>
    <dbReference type="NCBI Taxonomy" id="390894"/>
    <lineage>
        <taxon>Eukaryota</taxon>
        <taxon>Fungi</taxon>
        <taxon>Dikarya</taxon>
        <taxon>Ascomycota</taxon>
        <taxon>Pezizomycotina</taxon>
        <taxon>Dothideomycetes</taxon>
        <taxon>Pleosporomycetidae</taxon>
        <taxon>Mytilinidiales</taxon>
        <taxon>Mytilinidiaceae</taxon>
        <taxon>Lophium</taxon>
    </lineage>
</organism>
<feature type="transmembrane region" description="Helical" evidence="8">
    <location>
        <begin position="411"/>
        <end position="434"/>
    </location>
</feature>
<feature type="transmembrane region" description="Helical" evidence="8">
    <location>
        <begin position="373"/>
        <end position="399"/>
    </location>
</feature>
<evidence type="ECO:0000256" key="7">
    <source>
        <dbReference type="RuleBase" id="RU003346"/>
    </source>
</evidence>
<dbReference type="InterPro" id="IPR050360">
    <property type="entry name" value="MFS_Sugar_Transporters"/>
</dbReference>
<keyword evidence="3 7" id="KW-0813">Transport</keyword>
<dbReference type="InterPro" id="IPR003663">
    <property type="entry name" value="Sugar/inositol_transpt"/>
</dbReference>
<evidence type="ECO:0000256" key="3">
    <source>
        <dbReference type="ARBA" id="ARBA00022448"/>
    </source>
</evidence>
<evidence type="ECO:0000313" key="11">
    <source>
        <dbReference type="Proteomes" id="UP000799750"/>
    </source>
</evidence>
<keyword evidence="5 8" id="KW-1133">Transmembrane helix</keyword>
<name>A0A6A6R5S0_9PEZI</name>
<dbReference type="PANTHER" id="PTHR48022:SF68">
    <property type="entry name" value="MAJOR FACILITATOR SUPERFAMILY (MFS) PROFILE DOMAIN-CONTAINING PROTEIN-RELATED"/>
    <property type="match status" value="1"/>
</dbReference>
<dbReference type="Pfam" id="PF00083">
    <property type="entry name" value="Sugar_tr"/>
    <property type="match status" value="1"/>
</dbReference>
<accession>A0A6A6R5S0</accession>
<evidence type="ECO:0000313" key="10">
    <source>
        <dbReference type="EMBL" id="KAF2499694.1"/>
    </source>
</evidence>
<evidence type="ECO:0000256" key="1">
    <source>
        <dbReference type="ARBA" id="ARBA00004141"/>
    </source>
</evidence>